<evidence type="ECO:0000256" key="1">
    <source>
        <dbReference type="ARBA" id="ARBA00001231"/>
    </source>
</evidence>
<dbReference type="GO" id="GO:0016020">
    <property type="term" value="C:membrane"/>
    <property type="evidence" value="ECO:0007669"/>
    <property type="project" value="TreeGrafter"/>
</dbReference>
<dbReference type="EC" id="3.2.1.52" evidence="3"/>
<dbReference type="KEGG" id="soa:G3M56_003325"/>
<keyword evidence="4" id="KW-0378">Hydrolase</keyword>
<dbReference type="SUPFAM" id="SSF55545">
    <property type="entry name" value="beta-N-acetylhexosaminidase-like domain"/>
    <property type="match status" value="1"/>
</dbReference>
<dbReference type="Gene3D" id="3.30.379.10">
    <property type="entry name" value="Chitobiase/beta-hexosaminidase domain 2-like"/>
    <property type="match status" value="1"/>
</dbReference>
<dbReference type="GO" id="GO:0004563">
    <property type="term" value="F:beta-N-acetylhexosaminidase activity"/>
    <property type="evidence" value="ECO:0007669"/>
    <property type="project" value="UniProtKB-EC"/>
</dbReference>
<keyword evidence="10" id="KW-1185">Reference proteome</keyword>
<dbReference type="InterPro" id="IPR025705">
    <property type="entry name" value="Beta_hexosaminidase_sua/sub"/>
</dbReference>
<evidence type="ECO:0000259" key="8">
    <source>
        <dbReference type="Pfam" id="PF02838"/>
    </source>
</evidence>
<evidence type="ECO:0000256" key="2">
    <source>
        <dbReference type="ARBA" id="ARBA00006285"/>
    </source>
</evidence>
<dbReference type="PANTHER" id="PTHR22600:SF57">
    <property type="entry name" value="BETA-N-ACETYLHEXOSAMINIDASE"/>
    <property type="match status" value="1"/>
</dbReference>
<feature type="domain" description="Glycoside hydrolase family 20 catalytic" evidence="7">
    <location>
        <begin position="145"/>
        <end position="495"/>
    </location>
</feature>
<dbReference type="Proteomes" id="UP000475117">
    <property type="component" value="Chromosome"/>
</dbReference>
<dbReference type="GO" id="GO:0030203">
    <property type="term" value="P:glycosaminoglycan metabolic process"/>
    <property type="evidence" value="ECO:0007669"/>
    <property type="project" value="TreeGrafter"/>
</dbReference>
<sequence>MIGRILPALAALWITCTLTATASIIPQPKEMTTHGDAFPLTSKLTVTTPAELEAIAESLEQWFTERAPATNAEQPPATTKVTLAIDTSGTLPAEGYRLETRDHTITITGADAAGVFYGVQSLKQLFSADEAATIPATTITDAPRFRWRGMHLDVSRHFYSVDEVKRFLDHMAAYKMNVFHWHLVDGPGWRIEIKRYPKLTEIGAWRKDKTSEPWNWQATEINPKGQQQGDYGGYYTQDQIREIVAYAKERFITVVPEIEMPGHSYAVLVAHPEFACPTNEILTEGLRGKDVFCVGNPGTTEFLQHILDEVLELFPSQYIHIGADEVPKSAWLECPKCTGLMKDQRLADGDALQSYFVKQMEAYLKSKGRTLIGWDEIIEGGLPEDAAVMVWRDANFAKSALEHGHPVVLCPNSHCYFDYYQTEDHNSVPPAIGGFTPTTKVYSFQPESVATNDAQRALILGVQGTVWTEYIQNMDHLEARIFPRMPALSEVAWSPADQRDFESFTKRLNHHKARWKAAGIQFYDGPLDGKQIKPKN</sequence>
<gene>
    <name evidence="9" type="ORF">G3M56_003325</name>
</gene>
<dbReference type="RefSeq" id="WP_164363292.1">
    <property type="nucleotide sequence ID" value="NZ_CP066776.1"/>
</dbReference>
<proteinExistence type="inferred from homology"/>
<dbReference type="InterPro" id="IPR029018">
    <property type="entry name" value="Hex-like_dom2"/>
</dbReference>
<evidence type="ECO:0000313" key="10">
    <source>
        <dbReference type="Proteomes" id="UP000475117"/>
    </source>
</evidence>
<dbReference type="Pfam" id="PF00728">
    <property type="entry name" value="Glyco_hydro_20"/>
    <property type="match status" value="1"/>
</dbReference>
<dbReference type="EMBL" id="CP066776">
    <property type="protein sequence ID" value="QQL45634.1"/>
    <property type="molecule type" value="Genomic_DNA"/>
</dbReference>
<evidence type="ECO:0000259" key="7">
    <source>
        <dbReference type="Pfam" id="PF00728"/>
    </source>
</evidence>
<evidence type="ECO:0000256" key="4">
    <source>
        <dbReference type="ARBA" id="ARBA00022801"/>
    </source>
</evidence>
<reference evidence="9 10" key="1">
    <citation type="submission" date="2020-12" db="EMBL/GenBank/DDBJ databases">
        <title>Sulforoseuscoccus oceanibium gen. nov., sp. nov., a representative of the phylum Verrucomicrobia with special cytoplasmic membrane, and proposal of Sulforoseuscoccusaceae fam. nov.</title>
        <authorList>
            <person name="Xi F."/>
        </authorList>
    </citation>
    <scope>NUCLEOTIDE SEQUENCE [LARGE SCALE GENOMIC DNA]</scope>
    <source>
        <strain evidence="9 10">T37</strain>
    </source>
</reference>
<evidence type="ECO:0000313" key="9">
    <source>
        <dbReference type="EMBL" id="QQL45634.1"/>
    </source>
</evidence>
<dbReference type="GO" id="GO:0005975">
    <property type="term" value="P:carbohydrate metabolic process"/>
    <property type="evidence" value="ECO:0007669"/>
    <property type="project" value="InterPro"/>
</dbReference>
<name>A0A6B3L3I2_9BACT</name>
<dbReference type="Gene3D" id="3.20.20.80">
    <property type="entry name" value="Glycosidases"/>
    <property type="match status" value="1"/>
</dbReference>
<feature type="active site" description="Proton donor" evidence="6">
    <location>
        <position position="325"/>
    </location>
</feature>
<dbReference type="InterPro" id="IPR015882">
    <property type="entry name" value="HEX_bac_N"/>
</dbReference>
<dbReference type="Pfam" id="PF02838">
    <property type="entry name" value="Glyco_hydro_20b"/>
    <property type="match status" value="1"/>
</dbReference>
<dbReference type="PIRSF" id="PIRSF001093">
    <property type="entry name" value="B-hxosamndse_ab_euk"/>
    <property type="match status" value="1"/>
</dbReference>
<evidence type="ECO:0000256" key="6">
    <source>
        <dbReference type="PIRSR" id="PIRSR625705-1"/>
    </source>
</evidence>
<dbReference type="CDD" id="cd06563">
    <property type="entry name" value="GH20_chitobiase-like"/>
    <property type="match status" value="1"/>
</dbReference>
<dbReference type="PRINTS" id="PR00738">
    <property type="entry name" value="GLHYDRLASE20"/>
</dbReference>
<protein>
    <recommendedName>
        <fullName evidence="3">beta-N-acetylhexosaminidase</fullName>
        <ecNumber evidence="3">3.2.1.52</ecNumber>
    </recommendedName>
</protein>
<dbReference type="InterPro" id="IPR015883">
    <property type="entry name" value="Glyco_hydro_20_cat"/>
</dbReference>
<dbReference type="InterPro" id="IPR017853">
    <property type="entry name" value="GH"/>
</dbReference>
<dbReference type="SUPFAM" id="SSF51445">
    <property type="entry name" value="(Trans)glycosidases"/>
    <property type="match status" value="1"/>
</dbReference>
<dbReference type="AlphaFoldDB" id="A0A6B3L3I2"/>
<evidence type="ECO:0000256" key="3">
    <source>
        <dbReference type="ARBA" id="ARBA00012663"/>
    </source>
</evidence>
<comment type="catalytic activity">
    <reaction evidence="1">
        <text>Hydrolysis of terminal non-reducing N-acetyl-D-hexosamine residues in N-acetyl-beta-D-hexosaminides.</text>
        <dbReference type="EC" id="3.2.1.52"/>
    </reaction>
</comment>
<evidence type="ECO:0000256" key="5">
    <source>
        <dbReference type="ARBA" id="ARBA00023295"/>
    </source>
</evidence>
<organism evidence="9 10">
    <name type="scientific">Sulfuriroseicoccus oceanibius</name>
    <dbReference type="NCBI Taxonomy" id="2707525"/>
    <lineage>
        <taxon>Bacteria</taxon>
        <taxon>Pseudomonadati</taxon>
        <taxon>Verrucomicrobiota</taxon>
        <taxon>Verrucomicrobiia</taxon>
        <taxon>Verrucomicrobiales</taxon>
        <taxon>Verrucomicrobiaceae</taxon>
        <taxon>Sulfuriroseicoccus</taxon>
    </lineage>
</organism>
<comment type="similarity">
    <text evidence="2">Belongs to the glycosyl hydrolase 20 family.</text>
</comment>
<dbReference type="PANTHER" id="PTHR22600">
    <property type="entry name" value="BETA-HEXOSAMINIDASE"/>
    <property type="match status" value="1"/>
</dbReference>
<feature type="domain" description="Beta-hexosaminidase bacterial type N-terminal" evidence="8">
    <location>
        <begin position="23"/>
        <end position="142"/>
    </location>
</feature>
<keyword evidence="5" id="KW-0326">Glycosidase</keyword>
<accession>A0A6B3L3I2</accession>